<comment type="caution">
    <text evidence="3">The sequence shown here is derived from an EMBL/GenBank/DDBJ whole genome shotgun (WGS) entry which is preliminary data.</text>
</comment>
<dbReference type="eggNOG" id="COG2162">
    <property type="taxonomic scope" value="Bacteria"/>
</dbReference>
<proteinExistence type="inferred from homology"/>
<reference evidence="3 4" key="1">
    <citation type="journal article" date="2012" name="J. Bacteriol.">
        <title>Genome of Bacillus macauensis ZFHKF-1, a Long-Chain-Forming Bacterium.</title>
        <authorList>
            <person name="Cai L."/>
            <person name="Zhang T."/>
        </authorList>
    </citation>
    <scope>NUCLEOTIDE SEQUENCE [LARGE SCALE GENOMIC DNA]</scope>
    <source>
        <strain evidence="3 4">ZFHKF-1</strain>
    </source>
</reference>
<dbReference type="InterPro" id="IPR038765">
    <property type="entry name" value="Papain-like_cys_pep_sf"/>
</dbReference>
<name>I8UHM9_9BACL</name>
<evidence type="ECO:0000256" key="2">
    <source>
        <dbReference type="RuleBase" id="RU003452"/>
    </source>
</evidence>
<evidence type="ECO:0000313" key="3">
    <source>
        <dbReference type="EMBL" id="EIT86415.1"/>
    </source>
</evidence>
<evidence type="ECO:0000313" key="4">
    <source>
        <dbReference type="Proteomes" id="UP000004080"/>
    </source>
</evidence>
<comment type="similarity">
    <text evidence="1 2">Belongs to the arylamine N-acetyltransferase family.</text>
</comment>
<dbReference type="PATRIC" id="fig|1196324.3.peg.1140"/>
<dbReference type="RefSeq" id="WP_007201220.1">
    <property type="nucleotide sequence ID" value="NZ_AKKV01000021.1"/>
</dbReference>
<protein>
    <submittedName>
        <fullName evidence="3">Arylamine N-acetyltransferase</fullName>
    </submittedName>
</protein>
<gene>
    <name evidence="3" type="ORF">A374_05606</name>
</gene>
<dbReference type="PANTHER" id="PTHR11786">
    <property type="entry name" value="N-HYDROXYARYLAMINE O-ACETYLTRANSFERASE"/>
    <property type="match status" value="1"/>
</dbReference>
<dbReference type="STRING" id="1196324.A374_05606"/>
<organism evidence="3 4">
    <name type="scientific">Fictibacillus macauensis ZFHKF-1</name>
    <dbReference type="NCBI Taxonomy" id="1196324"/>
    <lineage>
        <taxon>Bacteria</taxon>
        <taxon>Bacillati</taxon>
        <taxon>Bacillota</taxon>
        <taxon>Bacilli</taxon>
        <taxon>Bacillales</taxon>
        <taxon>Fictibacillaceae</taxon>
        <taxon>Fictibacillus</taxon>
    </lineage>
</organism>
<dbReference type="OrthoDB" id="7181050at2"/>
<dbReference type="PRINTS" id="PR01543">
    <property type="entry name" value="ANATRNSFRASE"/>
</dbReference>
<dbReference type="AlphaFoldDB" id="I8UHM9"/>
<dbReference type="InterPro" id="IPR053710">
    <property type="entry name" value="Arylamine_NAT_domain_sf"/>
</dbReference>
<dbReference type="EMBL" id="AKKV01000021">
    <property type="protein sequence ID" value="EIT86415.1"/>
    <property type="molecule type" value="Genomic_DNA"/>
</dbReference>
<dbReference type="Proteomes" id="UP000004080">
    <property type="component" value="Unassembled WGS sequence"/>
</dbReference>
<accession>I8UHM9</accession>
<dbReference type="GO" id="GO:0016407">
    <property type="term" value="F:acetyltransferase activity"/>
    <property type="evidence" value="ECO:0007669"/>
    <property type="project" value="InterPro"/>
</dbReference>
<dbReference type="Gene3D" id="3.30.2140.20">
    <property type="match status" value="1"/>
</dbReference>
<dbReference type="Pfam" id="PF00797">
    <property type="entry name" value="Acetyltransf_2"/>
    <property type="match status" value="1"/>
</dbReference>
<keyword evidence="4" id="KW-1185">Reference proteome</keyword>
<dbReference type="PANTHER" id="PTHR11786:SF0">
    <property type="entry name" value="ARYLAMINE N-ACETYLTRANSFERASE 4-RELATED"/>
    <property type="match status" value="1"/>
</dbReference>
<dbReference type="InterPro" id="IPR001447">
    <property type="entry name" value="Arylamine_N-AcTrfase"/>
</dbReference>
<sequence>MLDERFRSKINLHEKQLTFEDIKELLPTIAYTFSFENAAIIEQRCQAITKESIVEKLLQRNEGGLCYELNSLLYYFLQENGFHVRLIRGEVFNPEQQAFTDLGGTHVAILLHHEGKDYLVDTGFGGNLPLVPVPLNGEIVQSANGQFRIRREMTPFGNHVLEMIVNNKHTEWQTGYAFSTEPLHNEQAVLNDIQRIIRQDEQSPFNKGLLFTKLTPHGSRTLTATSWTEWYDGKLHKESIDEQRFQQLKKNYF</sequence>
<evidence type="ECO:0000256" key="1">
    <source>
        <dbReference type="ARBA" id="ARBA00006547"/>
    </source>
</evidence>
<keyword evidence="3" id="KW-0808">Transferase</keyword>
<dbReference type="SUPFAM" id="SSF54001">
    <property type="entry name" value="Cysteine proteinases"/>
    <property type="match status" value="1"/>
</dbReference>